<comment type="similarity">
    <text evidence="2">Belongs to the SKP1 family.</text>
</comment>
<dbReference type="Pfam" id="PF03931">
    <property type="entry name" value="Skp1_POZ"/>
    <property type="match status" value="1"/>
</dbReference>
<dbReference type="Gene3D" id="3.30.710.10">
    <property type="entry name" value="Potassium Channel Kv1.1, Chain A"/>
    <property type="match status" value="1"/>
</dbReference>
<comment type="caution">
    <text evidence="5">The sequence shown here is derived from an EMBL/GenBank/DDBJ whole genome shotgun (WGS) entry which is preliminary data.</text>
</comment>
<accession>A0A8X8WAH6</accession>
<reference evidence="5" key="1">
    <citation type="submission" date="2018-01" db="EMBL/GenBank/DDBJ databases">
        <authorList>
            <person name="Mao J.F."/>
        </authorList>
    </citation>
    <scope>NUCLEOTIDE SEQUENCE</scope>
    <source>
        <strain evidence="5">Huo1</strain>
        <tissue evidence="5">Leaf</tissue>
    </source>
</reference>
<dbReference type="PANTHER" id="PTHR11165">
    <property type="entry name" value="SKP1"/>
    <property type="match status" value="1"/>
</dbReference>
<dbReference type="SUPFAM" id="SSF54695">
    <property type="entry name" value="POZ domain"/>
    <property type="match status" value="1"/>
</dbReference>
<protein>
    <recommendedName>
        <fullName evidence="4">SKP1 component POZ domain-containing protein</fullName>
    </recommendedName>
</protein>
<dbReference type="InterPro" id="IPR001232">
    <property type="entry name" value="SKP1-like"/>
</dbReference>
<dbReference type="Proteomes" id="UP000298416">
    <property type="component" value="Unassembled WGS sequence"/>
</dbReference>
<dbReference type="SUPFAM" id="SSF81382">
    <property type="entry name" value="Skp1 dimerisation domain-like"/>
    <property type="match status" value="1"/>
</dbReference>
<dbReference type="InterPro" id="IPR016073">
    <property type="entry name" value="Skp1_comp_POZ"/>
</dbReference>
<sequence>MAKTVILVSSDGKWFEIAESMAAQSIVIGNVIEYVGGGDPIPLFNVTARVLIKVIPQESRRWKVLLECMKAANYLNIEGLFDLISQKIADSIEACKSEAEMVYDFSPERRRANTVSDRAWIWGFTFPRKHEKW</sequence>
<gene>
    <name evidence="5" type="ORF">SASPL_149240</name>
</gene>
<dbReference type="EMBL" id="PNBA02000019">
    <property type="protein sequence ID" value="KAG6391485.1"/>
    <property type="molecule type" value="Genomic_DNA"/>
</dbReference>
<organism evidence="5">
    <name type="scientific">Salvia splendens</name>
    <name type="common">Scarlet sage</name>
    <dbReference type="NCBI Taxonomy" id="180675"/>
    <lineage>
        <taxon>Eukaryota</taxon>
        <taxon>Viridiplantae</taxon>
        <taxon>Streptophyta</taxon>
        <taxon>Embryophyta</taxon>
        <taxon>Tracheophyta</taxon>
        <taxon>Spermatophyta</taxon>
        <taxon>Magnoliopsida</taxon>
        <taxon>eudicotyledons</taxon>
        <taxon>Gunneridae</taxon>
        <taxon>Pentapetalae</taxon>
        <taxon>asterids</taxon>
        <taxon>lamiids</taxon>
        <taxon>Lamiales</taxon>
        <taxon>Lamiaceae</taxon>
        <taxon>Nepetoideae</taxon>
        <taxon>Mentheae</taxon>
        <taxon>Salviinae</taxon>
        <taxon>Salvia</taxon>
        <taxon>Salvia subgen. Calosphace</taxon>
        <taxon>core Calosphace</taxon>
    </lineage>
</organism>
<evidence type="ECO:0000259" key="4">
    <source>
        <dbReference type="Pfam" id="PF03931"/>
    </source>
</evidence>
<dbReference type="SMART" id="SM00512">
    <property type="entry name" value="Skp1"/>
    <property type="match status" value="1"/>
</dbReference>
<dbReference type="InterPro" id="IPR011333">
    <property type="entry name" value="SKP1/BTB/POZ_sf"/>
</dbReference>
<evidence type="ECO:0000256" key="2">
    <source>
        <dbReference type="ARBA" id="ARBA00009993"/>
    </source>
</evidence>
<dbReference type="GO" id="GO:0009867">
    <property type="term" value="P:jasmonic acid mediated signaling pathway"/>
    <property type="evidence" value="ECO:0007669"/>
    <property type="project" value="UniProtKB-ARBA"/>
</dbReference>
<dbReference type="InterPro" id="IPR016897">
    <property type="entry name" value="SKP1"/>
</dbReference>
<keyword evidence="6" id="KW-1185">Reference proteome</keyword>
<evidence type="ECO:0000313" key="5">
    <source>
        <dbReference type="EMBL" id="KAG6391485.1"/>
    </source>
</evidence>
<evidence type="ECO:0000256" key="3">
    <source>
        <dbReference type="ARBA" id="ARBA00022786"/>
    </source>
</evidence>
<comment type="pathway">
    <text evidence="1">Protein modification; protein ubiquitination.</text>
</comment>
<evidence type="ECO:0000256" key="1">
    <source>
        <dbReference type="ARBA" id="ARBA00004906"/>
    </source>
</evidence>
<dbReference type="GO" id="GO:0006511">
    <property type="term" value="P:ubiquitin-dependent protein catabolic process"/>
    <property type="evidence" value="ECO:0007669"/>
    <property type="project" value="InterPro"/>
</dbReference>
<keyword evidence="3" id="KW-0833">Ubl conjugation pathway</keyword>
<feature type="domain" description="SKP1 component POZ" evidence="4">
    <location>
        <begin position="4"/>
        <end position="55"/>
    </location>
</feature>
<proteinExistence type="inferred from homology"/>
<evidence type="ECO:0000313" key="6">
    <source>
        <dbReference type="Proteomes" id="UP000298416"/>
    </source>
</evidence>
<name>A0A8X8WAH6_SALSN</name>
<dbReference type="AlphaFoldDB" id="A0A8X8WAH6"/>
<reference evidence="5" key="2">
    <citation type="submission" date="2020-08" db="EMBL/GenBank/DDBJ databases">
        <title>Plant Genome Project.</title>
        <authorList>
            <person name="Zhang R.-G."/>
        </authorList>
    </citation>
    <scope>NUCLEOTIDE SEQUENCE</scope>
    <source>
        <strain evidence="5">Huo1</strain>
        <tissue evidence="5">Leaf</tissue>
    </source>
</reference>
<dbReference type="InterPro" id="IPR036296">
    <property type="entry name" value="SKP1-like_dim_sf"/>
</dbReference>